<evidence type="ECO:0000313" key="3">
    <source>
        <dbReference type="EMBL" id="KAK4219257.1"/>
    </source>
</evidence>
<sequence>MGCRAGGGFARGSGSELERTGGCLSFLSLSVPLSCFVTRPTTIHSFPCLFFSVGLFRSESQKFLTWSVSFYGRVIKRMDSNYSTYPRPGSSNLSSPSPQYASLSPQYASPSPQYAASIPGEQPGLEVVPEPTPGLEVVPQPTPGLEVAPDTRGLHSWDPERDVKEPAVTAGGVPGVYQQDAFPEVYHGQDHNADGALPAGAAAGKTGFSKKKWLIIGGIALLVILGAILGGVLGSKAGNKSGDATSEEATTASPSASSGGESTKTASSSAGTPTPTSIQKNSPLSAVSFVMTWDGSPAGPPTGEVVVLAYKDQEGKVHAIYSQLFYQQDASEPWQAPQLVTGDKSQPGTGLGTAGYCTSNKRITPRGNELIEYSLHLNVFYINETGYVNGVKFDVAAAALGTKPSEINDRGFSVRTGSRVASYWPWVAFQDWSGFINVGNALDDVPYSNTQLLSQVGMQGTRLTVVPVSTDYEKVKNGSFGVFYQNAAGLLTPLLPAPDIEGAGEVTASWPETGKFPKITLPKQGSFTSFSYSRVNDTRNKSGDLVNTYVLYQDEESDTEPGRGDIKQVWTDDSESWQMSTPKALQNADWGTDIACLTPATSNDTYAEPLYLNYQSNLTRCYFQRGGWVIEVLQRGNDWAEMGQVPLT</sequence>
<accession>A0AAN6YM80</accession>
<reference evidence="3" key="1">
    <citation type="journal article" date="2023" name="Mol. Phylogenet. Evol.">
        <title>Genome-scale phylogeny and comparative genomics of the fungal order Sordariales.</title>
        <authorList>
            <person name="Hensen N."/>
            <person name="Bonometti L."/>
            <person name="Westerberg I."/>
            <person name="Brannstrom I.O."/>
            <person name="Guillou S."/>
            <person name="Cros-Aarteil S."/>
            <person name="Calhoun S."/>
            <person name="Haridas S."/>
            <person name="Kuo A."/>
            <person name="Mondo S."/>
            <person name="Pangilinan J."/>
            <person name="Riley R."/>
            <person name="LaButti K."/>
            <person name="Andreopoulos B."/>
            <person name="Lipzen A."/>
            <person name="Chen C."/>
            <person name="Yan M."/>
            <person name="Daum C."/>
            <person name="Ng V."/>
            <person name="Clum A."/>
            <person name="Steindorff A."/>
            <person name="Ohm R.A."/>
            <person name="Martin F."/>
            <person name="Silar P."/>
            <person name="Natvig D.O."/>
            <person name="Lalanne C."/>
            <person name="Gautier V."/>
            <person name="Ament-Velasquez S.L."/>
            <person name="Kruys A."/>
            <person name="Hutchinson M.I."/>
            <person name="Powell A.J."/>
            <person name="Barry K."/>
            <person name="Miller A.N."/>
            <person name="Grigoriev I.V."/>
            <person name="Debuchy R."/>
            <person name="Gladieux P."/>
            <person name="Hiltunen Thoren M."/>
            <person name="Johannesson H."/>
        </authorList>
    </citation>
    <scope>NUCLEOTIDE SEQUENCE</scope>
    <source>
        <strain evidence="3">PSN293</strain>
    </source>
</reference>
<dbReference type="AlphaFoldDB" id="A0AAN6YM80"/>
<gene>
    <name evidence="3" type="ORF">QBC37DRAFT_410628</name>
</gene>
<proteinExistence type="predicted"/>
<feature type="region of interest" description="Disordered" evidence="1">
    <location>
        <begin position="86"/>
        <end position="133"/>
    </location>
</feature>
<keyword evidence="2" id="KW-1133">Transmembrane helix</keyword>
<feature type="transmembrane region" description="Helical" evidence="2">
    <location>
        <begin position="213"/>
        <end position="233"/>
    </location>
</feature>
<evidence type="ECO:0000256" key="2">
    <source>
        <dbReference type="SAM" id="Phobius"/>
    </source>
</evidence>
<keyword evidence="4" id="KW-1185">Reference proteome</keyword>
<evidence type="ECO:0000313" key="4">
    <source>
        <dbReference type="Proteomes" id="UP001301769"/>
    </source>
</evidence>
<dbReference type="Proteomes" id="UP001301769">
    <property type="component" value="Unassembled WGS sequence"/>
</dbReference>
<keyword evidence="2" id="KW-0812">Transmembrane</keyword>
<comment type="caution">
    <text evidence="3">The sequence shown here is derived from an EMBL/GenBank/DDBJ whole genome shotgun (WGS) entry which is preliminary data.</text>
</comment>
<organism evidence="3 4">
    <name type="scientific">Rhypophila decipiens</name>
    <dbReference type="NCBI Taxonomy" id="261697"/>
    <lineage>
        <taxon>Eukaryota</taxon>
        <taxon>Fungi</taxon>
        <taxon>Dikarya</taxon>
        <taxon>Ascomycota</taxon>
        <taxon>Pezizomycotina</taxon>
        <taxon>Sordariomycetes</taxon>
        <taxon>Sordariomycetidae</taxon>
        <taxon>Sordariales</taxon>
        <taxon>Naviculisporaceae</taxon>
        <taxon>Rhypophila</taxon>
    </lineage>
</organism>
<feature type="region of interest" description="Disordered" evidence="1">
    <location>
        <begin position="238"/>
        <end position="281"/>
    </location>
</feature>
<evidence type="ECO:0000256" key="1">
    <source>
        <dbReference type="SAM" id="MobiDB-lite"/>
    </source>
</evidence>
<keyword evidence="2" id="KW-0472">Membrane</keyword>
<protein>
    <submittedName>
        <fullName evidence="3">Uncharacterized protein</fullName>
    </submittedName>
</protein>
<reference evidence="3" key="2">
    <citation type="submission" date="2023-05" db="EMBL/GenBank/DDBJ databases">
        <authorList>
            <consortium name="Lawrence Berkeley National Laboratory"/>
            <person name="Steindorff A."/>
            <person name="Hensen N."/>
            <person name="Bonometti L."/>
            <person name="Westerberg I."/>
            <person name="Brannstrom I.O."/>
            <person name="Guillou S."/>
            <person name="Cros-Aarteil S."/>
            <person name="Calhoun S."/>
            <person name="Haridas S."/>
            <person name="Kuo A."/>
            <person name="Mondo S."/>
            <person name="Pangilinan J."/>
            <person name="Riley R."/>
            <person name="Labutti K."/>
            <person name="Andreopoulos B."/>
            <person name="Lipzen A."/>
            <person name="Chen C."/>
            <person name="Yanf M."/>
            <person name="Daum C."/>
            <person name="Ng V."/>
            <person name="Clum A."/>
            <person name="Ohm R."/>
            <person name="Martin F."/>
            <person name="Silar P."/>
            <person name="Natvig D."/>
            <person name="Lalanne C."/>
            <person name="Gautier V."/>
            <person name="Ament-Velasquez S.L."/>
            <person name="Kruys A."/>
            <person name="Hutchinson M.I."/>
            <person name="Powell A.J."/>
            <person name="Barry K."/>
            <person name="Miller A.N."/>
            <person name="Grigoriev I.V."/>
            <person name="Debuchy R."/>
            <person name="Gladieux P."/>
            <person name="Thoren M.H."/>
            <person name="Johannesson H."/>
        </authorList>
    </citation>
    <scope>NUCLEOTIDE SEQUENCE</scope>
    <source>
        <strain evidence="3">PSN293</strain>
    </source>
</reference>
<feature type="compositionally biased region" description="Polar residues" evidence="1">
    <location>
        <begin position="86"/>
        <end position="114"/>
    </location>
</feature>
<dbReference type="EMBL" id="MU858049">
    <property type="protein sequence ID" value="KAK4219257.1"/>
    <property type="molecule type" value="Genomic_DNA"/>
</dbReference>
<name>A0AAN6YM80_9PEZI</name>
<feature type="compositionally biased region" description="Low complexity" evidence="1">
    <location>
        <begin position="241"/>
        <end position="277"/>
    </location>
</feature>